<dbReference type="InterPro" id="IPR036388">
    <property type="entry name" value="WH-like_DNA-bd_sf"/>
</dbReference>
<dbReference type="InterPro" id="IPR039420">
    <property type="entry name" value="WalR-like"/>
</dbReference>
<reference evidence="10 11" key="1">
    <citation type="submission" date="2015-09" db="EMBL/GenBank/DDBJ databases">
        <title>Draft genome sequence of Aliiroseovarius crassostreae CV919-312TSm, the causative agent of Roseovarius Oyster Disease (formerly Juvenile Oyster Disease).</title>
        <authorList>
            <person name="Kessner L."/>
            <person name="Spinard E."/>
            <person name="Nelson D."/>
        </authorList>
    </citation>
    <scope>NUCLEOTIDE SEQUENCE [LARGE SCALE GENOMIC DNA]</scope>
    <source>
        <strain evidence="10 11">CV919-312</strain>
    </source>
</reference>
<dbReference type="InterPro" id="IPR011006">
    <property type="entry name" value="CheY-like_superfamily"/>
</dbReference>
<evidence type="ECO:0000256" key="1">
    <source>
        <dbReference type="ARBA" id="ARBA00022553"/>
    </source>
</evidence>
<comment type="caution">
    <text evidence="10">The sequence shown here is derived from an EMBL/GenBank/DDBJ whole genome shotgun (WGS) entry which is preliminary data.</text>
</comment>
<keyword evidence="1 6" id="KW-0597">Phosphoprotein</keyword>
<dbReference type="OrthoDB" id="9802426at2"/>
<dbReference type="PANTHER" id="PTHR48111">
    <property type="entry name" value="REGULATOR OF RPOS"/>
    <property type="match status" value="1"/>
</dbReference>
<dbReference type="PROSITE" id="PS51755">
    <property type="entry name" value="OMPR_PHOB"/>
    <property type="match status" value="1"/>
</dbReference>
<dbReference type="SMART" id="SM00448">
    <property type="entry name" value="REC"/>
    <property type="match status" value="1"/>
</dbReference>
<proteinExistence type="predicted"/>
<dbReference type="CDD" id="cd00383">
    <property type="entry name" value="trans_reg_C"/>
    <property type="match status" value="1"/>
</dbReference>
<evidence type="ECO:0000256" key="5">
    <source>
        <dbReference type="ARBA" id="ARBA00023163"/>
    </source>
</evidence>
<dbReference type="SUPFAM" id="SSF52172">
    <property type="entry name" value="CheY-like"/>
    <property type="match status" value="1"/>
</dbReference>
<keyword evidence="11" id="KW-1185">Reference proteome</keyword>
<dbReference type="SUPFAM" id="SSF46894">
    <property type="entry name" value="C-terminal effector domain of the bipartite response regulators"/>
    <property type="match status" value="1"/>
</dbReference>
<dbReference type="PROSITE" id="PS50110">
    <property type="entry name" value="RESPONSE_REGULATORY"/>
    <property type="match status" value="1"/>
</dbReference>
<organism evidence="10 11">
    <name type="scientific">Aliiroseovarius crassostreae</name>
    <dbReference type="NCBI Taxonomy" id="154981"/>
    <lineage>
        <taxon>Bacteria</taxon>
        <taxon>Pseudomonadati</taxon>
        <taxon>Pseudomonadota</taxon>
        <taxon>Alphaproteobacteria</taxon>
        <taxon>Rhodobacterales</taxon>
        <taxon>Paracoccaceae</taxon>
        <taxon>Aliiroseovarius</taxon>
    </lineage>
</organism>
<dbReference type="Gene3D" id="3.40.50.2300">
    <property type="match status" value="1"/>
</dbReference>
<evidence type="ECO:0000256" key="4">
    <source>
        <dbReference type="ARBA" id="ARBA00023125"/>
    </source>
</evidence>
<sequence length="225" mass="24596">MVTHVLIVDDDPKIRDIIRIALEAAGMRTTEASNGEIALTHVAREKVDLVVLDIGMPNMDGFDCCKAIRARSDVPVLFLTARDDEIDRVLGFQLGADDFVPKPFSPRELVLRIKAILSRVHAASRPQSRGQLSLDNAGHVCRIADHTLDLTATEFQLLASLLARPDHVHDRNQLIQAIYGANSTMSGRTIDSHVRNIRAKAALVGCDDIIVTVHGVGIKLGRCSL</sequence>
<feature type="domain" description="Response regulatory" evidence="8">
    <location>
        <begin position="4"/>
        <end position="117"/>
    </location>
</feature>
<dbReference type="InterPro" id="IPR016032">
    <property type="entry name" value="Sig_transdc_resp-reg_C-effctor"/>
</dbReference>
<evidence type="ECO:0000256" key="7">
    <source>
        <dbReference type="PROSITE-ProRule" id="PRU01091"/>
    </source>
</evidence>
<dbReference type="STRING" id="154981.AKJ29_14265"/>
<dbReference type="InterPro" id="IPR001867">
    <property type="entry name" value="OmpR/PhoB-type_DNA-bd"/>
</dbReference>
<keyword evidence="5" id="KW-0804">Transcription</keyword>
<dbReference type="EMBL" id="LKBA01000004">
    <property type="protein sequence ID" value="KPN63854.1"/>
    <property type="molecule type" value="Genomic_DNA"/>
</dbReference>
<dbReference type="RefSeq" id="WP_055187551.1">
    <property type="nucleotide sequence ID" value="NZ_LKBA01000004.1"/>
</dbReference>
<dbReference type="CDD" id="cd17574">
    <property type="entry name" value="REC_OmpR"/>
    <property type="match status" value="1"/>
</dbReference>
<dbReference type="Proteomes" id="UP000050471">
    <property type="component" value="Unassembled WGS sequence"/>
</dbReference>
<dbReference type="Gene3D" id="1.10.10.10">
    <property type="entry name" value="Winged helix-like DNA-binding domain superfamily/Winged helix DNA-binding domain"/>
    <property type="match status" value="1"/>
</dbReference>
<evidence type="ECO:0000256" key="6">
    <source>
        <dbReference type="PROSITE-ProRule" id="PRU00169"/>
    </source>
</evidence>
<dbReference type="SMART" id="SM00862">
    <property type="entry name" value="Trans_reg_C"/>
    <property type="match status" value="1"/>
</dbReference>
<name>A0A0P7IJ10_9RHOB</name>
<dbReference type="Pfam" id="PF00072">
    <property type="entry name" value="Response_reg"/>
    <property type="match status" value="1"/>
</dbReference>
<dbReference type="Pfam" id="PF00486">
    <property type="entry name" value="Trans_reg_C"/>
    <property type="match status" value="1"/>
</dbReference>
<accession>A0A0P7IJ10</accession>
<gene>
    <name evidence="10" type="ORF">AKJ29_14265</name>
</gene>
<dbReference type="FunFam" id="3.40.50.2300:FF:000001">
    <property type="entry name" value="DNA-binding response regulator PhoB"/>
    <property type="match status" value="1"/>
</dbReference>
<keyword evidence="4 7" id="KW-0238">DNA-binding</keyword>
<keyword evidence="3" id="KW-0805">Transcription regulation</keyword>
<evidence type="ECO:0000259" key="9">
    <source>
        <dbReference type="PROSITE" id="PS51755"/>
    </source>
</evidence>
<evidence type="ECO:0000256" key="2">
    <source>
        <dbReference type="ARBA" id="ARBA00023012"/>
    </source>
</evidence>
<dbReference type="InterPro" id="IPR001789">
    <property type="entry name" value="Sig_transdc_resp-reg_receiver"/>
</dbReference>
<evidence type="ECO:0000256" key="3">
    <source>
        <dbReference type="ARBA" id="ARBA00023015"/>
    </source>
</evidence>
<dbReference type="GO" id="GO:0000156">
    <property type="term" value="F:phosphorelay response regulator activity"/>
    <property type="evidence" value="ECO:0007669"/>
    <property type="project" value="TreeGrafter"/>
</dbReference>
<dbReference type="GO" id="GO:0005829">
    <property type="term" value="C:cytosol"/>
    <property type="evidence" value="ECO:0007669"/>
    <property type="project" value="TreeGrafter"/>
</dbReference>
<evidence type="ECO:0000259" key="8">
    <source>
        <dbReference type="PROSITE" id="PS50110"/>
    </source>
</evidence>
<keyword evidence="2" id="KW-0902">Two-component regulatory system</keyword>
<feature type="domain" description="OmpR/PhoB-type" evidence="9">
    <location>
        <begin position="124"/>
        <end position="222"/>
    </location>
</feature>
<dbReference type="GO" id="GO:0032993">
    <property type="term" value="C:protein-DNA complex"/>
    <property type="evidence" value="ECO:0007669"/>
    <property type="project" value="TreeGrafter"/>
</dbReference>
<dbReference type="AlphaFoldDB" id="A0A0P7IJ10"/>
<dbReference type="PANTHER" id="PTHR48111:SF59">
    <property type="entry name" value="TRANSCRIPTIONAL REGULATORY PROTEIN BAER"/>
    <property type="match status" value="1"/>
</dbReference>
<dbReference type="GO" id="GO:0006355">
    <property type="term" value="P:regulation of DNA-templated transcription"/>
    <property type="evidence" value="ECO:0007669"/>
    <property type="project" value="InterPro"/>
</dbReference>
<evidence type="ECO:0000313" key="10">
    <source>
        <dbReference type="EMBL" id="KPN63854.1"/>
    </source>
</evidence>
<protein>
    <submittedName>
        <fullName evidence="10">Chemotaxis protein CheY</fullName>
    </submittedName>
</protein>
<feature type="modified residue" description="4-aspartylphosphate" evidence="6">
    <location>
        <position position="53"/>
    </location>
</feature>
<evidence type="ECO:0000313" key="11">
    <source>
        <dbReference type="Proteomes" id="UP000050471"/>
    </source>
</evidence>
<feature type="DNA-binding region" description="OmpR/PhoB-type" evidence="7">
    <location>
        <begin position="124"/>
        <end position="222"/>
    </location>
</feature>
<dbReference type="Gene3D" id="6.10.250.690">
    <property type="match status" value="1"/>
</dbReference>
<dbReference type="GO" id="GO:0000976">
    <property type="term" value="F:transcription cis-regulatory region binding"/>
    <property type="evidence" value="ECO:0007669"/>
    <property type="project" value="TreeGrafter"/>
</dbReference>